<feature type="non-terminal residue" evidence="3">
    <location>
        <position position="1"/>
    </location>
</feature>
<dbReference type="EMBL" id="UXSR01000097">
    <property type="protein sequence ID" value="VDD74913.1"/>
    <property type="molecule type" value="Genomic_DNA"/>
</dbReference>
<dbReference type="PROSITE" id="PS50835">
    <property type="entry name" value="IG_LIKE"/>
    <property type="match status" value="1"/>
</dbReference>
<organism evidence="3 4">
    <name type="scientific">Mesocestoides corti</name>
    <name type="common">Flatworm</name>
    <dbReference type="NCBI Taxonomy" id="53468"/>
    <lineage>
        <taxon>Eukaryota</taxon>
        <taxon>Metazoa</taxon>
        <taxon>Spiralia</taxon>
        <taxon>Lophotrochozoa</taxon>
        <taxon>Platyhelminthes</taxon>
        <taxon>Cestoda</taxon>
        <taxon>Eucestoda</taxon>
        <taxon>Cyclophyllidea</taxon>
        <taxon>Mesocestoididae</taxon>
        <taxon>Mesocestoides</taxon>
    </lineage>
</organism>
<feature type="transmembrane region" description="Helical" evidence="1">
    <location>
        <begin position="408"/>
        <end position="429"/>
    </location>
</feature>
<dbReference type="AlphaFoldDB" id="A0A0R3U314"/>
<protein>
    <recommendedName>
        <fullName evidence="2">Ig-like domain-containing protein</fullName>
    </recommendedName>
</protein>
<dbReference type="OrthoDB" id="6273859at2759"/>
<keyword evidence="1" id="KW-0812">Transmembrane</keyword>
<dbReference type="InterPro" id="IPR007110">
    <property type="entry name" value="Ig-like_dom"/>
</dbReference>
<keyword evidence="1" id="KW-0472">Membrane</keyword>
<accession>A0A0R3U314</accession>
<evidence type="ECO:0000259" key="2">
    <source>
        <dbReference type="PROSITE" id="PS50835"/>
    </source>
</evidence>
<reference evidence="3 4" key="1">
    <citation type="submission" date="2018-10" db="EMBL/GenBank/DDBJ databases">
        <authorList>
            <consortium name="Pathogen Informatics"/>
        </authorList>
    </citation>
    <scope>NUCLEOTIDE SEQUENCE [LARGE SCALE GENOMIC DNA]</scope>
</reference>
<gene>
    <name evidence="3" type="ORF">MCOS_LOCUS916</name>
</gene>
<evidence type="ECO:0000313" key="4">
    <source>
        <dbReference type="Proteomes" id="UP000267029"/>
    </source>
</evidence>
<keyword evidence="4" id="KW-1185">Reference proteome</keyword>
<dbReference type="InterPro" id="IPR036383">
    <property type="entry name" value="TSP1_rpt_sf"/>
</dbReference>
<dbReference type="SUPFAM" id="SSF82895">
    <property type="entry name" value="TSP-1 type 1 repeat"/>
    <property type="match status" value="1"/>
</dbReference>
<evidence type="ECO:0000313" key="3">
    <source>
        <dbReference type="EMBL" id="VDD74913.1"/>
    </source>
</evidence>
<feature type="domain" description="Ig-like" evidence="2">
    <location>
        <begin position="248"/>
        <end position="384"/>
    </location>
</feature>
<dbReference type="Gene3D" id="2.20.100.10">
    <property type="entry name" value="Thrombospondin type-1 (TSP1) repeat"/>
    <property type="match status" value="1"/>
</dbReference>
<sequence length="466" mass="52256">VECDAGVPCPVDGGWCRWSSTVIKCSAACGDSGMGLRTRRCACPAPAHGGKRCSPPPGAEATAMLARSQMPDAAVPTASDIAAIGDGSGNAKGISTTASTDGALKRELSVCIIFLLRWDACNRKFCPYLKRLTDFEEDIIINDLRHQRPEAVWEWSGGMPGSQFDPVGLHCPAELPSRVEIFDKPYRFPRAKAFWTRAVGRSEYQPHDFVGPPLRDTKRIQISGDRLIVRALSAADEAVYRFGYEYEPRHFETVCFFVVYVAEKTRVVSSGKPFTFTCNAEGLWPIVQQTKKDDWKVFWSYTPDPKARELGSKPVGRLWEVNLRVPRLPDAQPTDALTNQTAVAMTLFDTERRRLDAVEYAMNGQYQCIIANVRKGMDERRFVTSSVHLVVIAPPTMSEIFATWIRRYWAQIIYVFSTTAIVTLIYMALLKYRANRVASLRSWEADEEKRKNARLITAGEVRINPP</sequence>
<evidence type="ECO:0000256" key="1">
    <source>
        <dbReference type="SAM" id="Phobius"/>
    </source>
</evidence>
<proteinExistence type="predicted"/>
<dbReference type="STRING" id="53468.A0A0R3U314"/>
<keyword evidence="1" id="KW-1133">Transmembrane helix</keyword>
<dbReference type="Proteomes" id="UP000267029">
    <property type="component" value="Unassembled WGS sequence"/>
</dbReference>
<name>A0A0R3U314_MESCO</name>